<evidence type="ECO:0000313" key="8">
    <source>
        <dbReference type="EMBL" id="KIE42608.1"/>
    </source>
</evidence>
<evidence type="ECO:0000256" key="1">
    <source>
        <dbReference type="ARBA" id="ARBA00004138"/>
    </source>
</evidence>
<comment type="caution">
    <text evidence="8">The sequence shown here is derived from an EMBL/GenBank/DDBJ whole genome shotgun (WGS) entry which is preliminary data.</text>
</comment>
<dbReference type="PANTHER" id="PTHR48267">
    <property type="entry name" value="CUPREDOXIN SUPERFAMILY PROTEIN"/>
    <property type="match status" value="1"/>
</dbReference>
<feature type="signal peptide" evidence="6">
    <location>
        <begin position="1"/>
        <end position="26"/>
    </location>
</feature>
<name>A0A0C1TT60_9BACT</name>
<dbReference type="InterPro" id="IPR045087">
    <property type="entry name" value="Cu-oxidase_fam"/>
</dbReference>
<dbReference type="InterPro" id="IPR003961">
    <property type="entry name" value="FN3_dom"/>
</dbReference>
<dbReference type="Gene3D" id="2.60.40.10">
    <property type="entry name" value="Immunoglobulins"/>
    <property type="match status" value="2"/>
</dbReference>
<keyword evidence="9" id="KW-1185">Reference proteome</keyword>
<proteinExistence type="predicted"/>
<dbReference type="InterPro" id="IPR008972">
    <property type="entry name" value="Cupredoxin"/>
</dbReference>
<dbReference type="SUPFAM" id="SSF49265">
    <property type="entry name" value="Fibronectin type III"/>
    <property type="match status" value="1"/>
</dbReference>
<dbReference type="CDD" id="cd00063">
    <property type="entry name" value="FN3"/>
    <property type="match status" value="1"/>
</dbReference>
<dbReference type="CDD" id="cd13844">
    <property type="entry name" value="CuRO_1_BOD_CotA_like"/>
    <property type="match status" value="1"/>
</dbReference>
<gene>
    <name evidence="8" type="ORF">SE37_08195</name>
</gene>
<dbReference type="EMBL" id="JXBL01000001">
    <property type="protein sequence ID" value="KIE42608.1"/>
    <property type="molecule type" value="Genomic_DNA"/>
</dbReference>
<evidence type="ECO:0000313" key="9">
    <source>
        <dbReference type="Proteomes" id="UP000031433"/>
    </source>
</evidence>
<dbReference type="SMART" id="SM00060">
    <property type="entry name" value="FN3"/>
    <property type="match status" value="1"/>
</dbReference>
<dbReference type="PANTHER" id="PTHR48267:SF1">
    <property type="entry name" value="BILIRUBIN OXIDASE"/>
    <property type="match status" value="1"/>
</dbReference>
<accession>A0A0C1TT60</accession>
<feature type="domain" description="Fibronectin type-III" evidence="7">
    <location>
        <begin position="999"/>
        <end position="1103"/>
    </location>
</feature>
<dbReference type="GO" id="GO:0005737">
    <property type="term" value="C:cytoplasm"/>
    <property type="evidence" value="ECO:0007669"/>
    <property type="project" value="UniProtKB-SubCell"/>
</dbReference>
<keyword evidence="4" id="KW-0969">Cilium</keyword>
<dbReference type="InterPro" id="IPR036116">
    <property type="entry name" value="FN3_sf"/>
</dbReference>
<evidence type="ECO:0000256" key="4">
    <source>
        <dbReference type="ARBA" id="ARBA00023069"/>
    </source>
</evidence>
<comment type="subcellular location">
    <subcellularLocation>
        <location evidence="1">Cell projection</location>
        <location evidence="1">Cilium</location>
    </subcellularLocation>
    <subcellularLocation>
        <location evidence="2">Cytoplasm</location>
    </subcellularLocation>
</comment>
<evidence type="ECO:0000259" key="7">
    <source>
        <dbReference type="PROSITE" id="PS50853"/>
    </source>
</evidence>
<dbReference type="InterPro" id="IPR011706">
    <property type="entry name" value="Cu-oxidase_C"/>
</dbReference>
<reference evidence="8 9" key="1">
    <citation type="submission" date="2015-01" db="EMBL/GenBank/DDBJ databases">
        <title>Genome sequence of the anaerobic bacterium Geobacter soli GSS01, a dissimilatory Fe(III) reducer from soil.</title>
        <authorList>
            <person name="Yang G."/>
            <person name="Zhou S."/>
        </authorList>
    </citation>
    <scope>NUCLEOTIDE SEQUENCE [LARGE SCALE GENOMIC DNA]</scope>
    <source>
        <strain evidence="8 9">GSS01</strain>
    </source>
</reference>
<organism evidence="8 9">
    <name type="scientific">Geobacter soli</name>
    <dbReference type="NCBI Taxonomy" id="1510391"/>
    <lineage>
        <taxon>Bacteria</taxon>
        <taxon>Pseudomonadati</taxon>
        <taxon>Thermodesulfobacteriota</taxon>
        <taxon>Desulfuromonadia</taxon>
        <taxon>Geobacterales</taxon>
        <taxon>Geobacteraceae</taxon>
        <taxon>Geobacter</taxon>
    </lineage>
</organism>
<dbReference type="PROSITE" id="PS50853">
    <property type="entry name" value="FN3"/>
    <property type="match status" value="1"/>
</dbReference>
<dbReference type="Pfam" id="PF07731">
    <property type="entry name" value="Cu-oxidase_2"/>
    <property type="match status" value="1"/>
</dbReference>
<keyword evidence="5" id="KW-0966">Cell projection</keyword>
<dbReference type="SUPFAM" id="SSF49503">
    <property type="entry name" value="Cupredoxins"/>
    <property type="match status" value="3"/>
</dbReference>
<dbReference type="RefSeq" id="WP_039645334.1">
    <property type="nucleotide sequence ID" value="NZ_JXBL01000001.1"/>
</dbReference>
<dbReference type="Proteomes" id="UP000031433">
    <property type="component" value="Unassembled WGS sequence"/>
</dbReference>
<dbReference type="InterPro" id="IPR053879">
    <property type="entry name" value="HYDIN_VesB_CFA65-like_Ig"/>
</dbReference>
<dbReference type="GO" id="GO:0005507">
    <property type="term" value="F:copper ion binding"/>
    <property type="evidence" value="ECO:0007669"/>
    <property type="project" value="InterPro"/>
</dbReference>
<sequence>MTSARMLLATAIAIVALGAGTGTALAFLKPDKTPIGPGDTPDYLTTPNWAYSPPMRKFVDTLPGLGSGNANNLGQFLPVAVPDITTYPGSDYYEIELRQYTEQMHTDLPPTTLRGYVQVNNGTNTAACTDPSLNLANPCTVANNTVAPAPGPRHLGPIIVAQKDRPVRVKFINKLPTGAGGNLFIPVDQTVMGSGLFQIDYDPVTKQATALKSGTFTQNRAELHLHGGRTPWISDGTPHQWITPAGEMTDYPTGVSVENVPDMPDPGPGAQTYYWTNQQSSRMLFYHDHAWGITRLNVYVGEAAGYLIRDAVEQELITAGTIPSTELPLVIEDKTFVDPATIVATDPTWAWGSQPWTGTGPMTPVKGDLWWPHVYMPAQNPFDITGIAPMGRWAYGPYFWPATNNPFQPIPNPYYSAACDPAGDPATTPGLLGGPYGQFCQPPEIPSTPNPSWGAEAFMDTPLVNGTAYPVLDVDPKAYRLRILNANHDRFVNLQLYKADPAVDPNATPGSDAKCLALGGCATETEVKMLPALDYSTDPTWPATWPADGRPGGIPDWTTRGPDWVMIGTEGGFLPKPVVIPSHPVTWNNDVTTFNAGNVNGGSLILGPAERADVIVDFSQYAGQALILYNDAPAPWPAIDPHYDYYTGAPDNRAMGGADTTLAGFGPNTRTIMKIRVAAGAGAPFNLTALQAAFTSGSNSGGQPSVFQRSQDPIIVGQGNMNPAGDPAVFSAFLFPETYDAYNKAYDRVFPTSWPNWGVSRINDKVLNFIGSDGSTTYQYNPADTTPLPWDPTKTTKGGMPMKFKAIQDEQGETFDDYGRMRAALGLELITPGAGRVNFIVQTYSDPATEVLQEDGIQIWKITHNGVDTHPVHFHLFDVQVLNRVGWDGFIRLPDPTELGWKDTVRISPLEDTIVAMKPVKPKMPFGIPNSFRPLNPATPLGDTTELSMVDPTTGQAWATPNINRLLNFDWEYVWHCHILSHEENDMMRPMQFIPVTNLPDAPTLNTAIVTVNSVVLNWTDPTPPSVPSTLGNPKNEIGFRVERCTGSACTDFAPIGTALANATSYTDLAINSTTTYRYRVVAYNALGDSPASNILSADTAVISRPIISVSPLTANFGNVTAGFTSTPRTFTIQNTGQLPLQVTAFTPSGANAALFPIQNGTCGTLPATLAPASSCTFTVTFSPTAAGSVTANLQIASNDAASPVPNINLSGTGVAAATNPVRINTIYYPTLAAAFTAAASGNTIQAFGILFTEPAVNLNKTGTITFRGGYDALFGTSTGMTTLQGVLTITNGALVVNNLTIR</sequence>
<keyword evidence="3" id="KW-0963">Cytoplasm</keyword>
<evidence type="ECO:0000256" key="2">
    <source>
        <dbReference type="ARBA" id="ARBA00004496"/>
    </source>
</evidence>
<evidence type="ECO:0000256" key="6">
    <source>
        <dbReference type="SAM" id="SignalP"/>
    </source>
</evidence>
<protein>
    <submittedName>
        <fullName evidence="8">Laccase</fullName>
    </submittedName>
</protein>
<feature type="chain" id="PRO_5002153197" evidence="6">
    <location>
        <begin position="27"/>
        <end position="1303"/>
    </location>
</feature>
<dbReference type="Pfam" id="PF22544">
    <property type="entry name" value="HYDIN_VesB_CFA65-like_Ig"/>
    <property type="match status" value="1"/>
</dbReference>
<dbReference type="Gene3D" id="2.60.40.420">
    <property type="entry name" value="Cupredoxins - blue copper proteins"/>
    <property type="match status" value="3"/>
</dbReference>
<evidence type="ECO:0000256" key="3">
    <source>
        <dbReference type="ARBA" id="ARBA00022490"/>
    </source>
</evidence>
<dbReference type="NCBIfam" id="NF012200">
    <property type="entry name" value="choice_anch_D"/>
    <property type="match status" value="1"/>
</dbReference>
<evidence type="ECO:0000256" key="5">
    <source>
        <dbReference type="ARBA" id="ARBA00023273"/>
    </source>
</evidence>
<keyword evidence="6" id="KW-0732">Signal</keyword>
<dbReference type="InterPro" id="IPR013783">
    <property type="entry name" value="Ig-like_fold"/>
</dbReference>
<dbReference type="GO" id="GO:0016491">
    <property type="term" value="F:oxidoreductase activity"/>
    <property type="evidence" value="ECO:0007669"/>
    <property type="project" value="InterPro"/>
</dbReference>